<keyword evidence="6 8" id="KW-0472">Membrane</keyword>
<feature type="transmembrane region" description="Helical" evidence="8">
    <location>
        <begin position="16"/>
        <end position="36"/>
    </location>
</feature>
<dbReference type="Pfam" id="PF24499">
    <property type="entry name" value="Ig_TMEM131L_4"/>
    <property type="match status" value="2"/>
</dbReference>
<evidence type="ECO:0000256" key="1">
    <source>
        <dbReference type="ARBA" id="ARBA00004479"/>
    </source>
</evidence>
<feature type="compositionally biased region" description="Polar residues" evidence="7">
    <location>
        <begin position="1581"/>
        <end position="1596"/>
    </location>
</feature>
<feature type="compositionally biased region" description="Basic residues" evidence="7">
    <location>
        <begin position="1565"/>
        <end position="1574"/>
    </location>
</feature>
<feature type="transmembrane region" description="Helical" evidence="8">
    <location>
        <begin position="1180"/>
        <end position="1203"/>
    </location>
</feature>
<dbReference type="EMBL" id="CAJNOG010000027">
    <property type="protein sequence ID" value="CAF0791860.1"/>
    <property type="molecule type" value="Genomic_DNA"/>
</dbReference>
<feature type="compositionally biased region" description="Polar residues" evidence="7">
    <location>
        <begin position="1625"/>
        <end position="1637"/>
    </location>
</feature>
<evidence type="ECO:0000256" key="6">
    <source>
        <dbReference type="ARBA" id="ARBA00023136"/>
    </source>
</evidence>
<evidence type="ECO:0000256" key="8">
    <source>
        <dbReference type="SAM" id="Phobius"/>
    </source>
</evidence>
<feature type="compositionally biased region" description="Polar residues" evidence="7">
    <location>
        <begin position="1488"/>
        <end position="1507"/>
    </location>
</feature>
<protein>
    <recommendedName>
        <fullName evidence="15">Transmembrane protein</fullName>
    </recommendedName>
</protein>
<evidence type="ECO:0000256" key="7">
    <source>
        <dbReference type="SAM" id="MobiDB-lite"/>
    </source>
</evidence>
<dbReference type="InterPro" id="IPR039877">
    <property type="entry name" value="TMEM131-like"/>
</dbReference>
<feature type="compositionally biased region" description="Polar residues" evidence="7">
    <location>
        <begin position="1949"/>
        <end position="1960"/>
    </location>
</feature>
<reference evidence="13" key="1">
    <citation type="submission" date="2021-02" db="EMBL/GenBank/DDBJ databases">
        <authorList>
            <person name="Nowell W R."/>
        </authorList>
    </citation>
    <scope>NUCLEOTIDE SEQUENCE</scope>
</reference>
<dbReference type="Proteomes" id="UP000663845">
    <property type="component" value="Unassembled WGS sequence"/>
</dbReference>
<evidence type="ECO:0000256" key="5">
    <source>
        <dbReference type="ARBA" id="ARBA00022989"/>
    </source>
</evidence>
<organism evidence="13 14">
    <name type="scientific">Adineta steineri</name>
    <dbReference type="NCBI Taxonomy" id="433720"/>
    <lineage>
        <taxon>Eukaryota</taxon>
        <taxon>Metazoa</taxon>
        <taxon>Spiralia</taxon>
        <taxon>Gnathifera</taxon>
        <taxon>Rotifera</taxon>
        <taxon>Eurotatoria</taxon>
        <taxon>Bdelloidea</taxon>
        <taxon>Adinetida</taxon>
        <taxon>Adinetidae</taxon>
        <taxon>Adineta</taxon>
    </lineage>
</organism>
<feature type="region of interest" description="Disordered" evidence="7">
    <location>
        <begin position="1461"/>
        <end position="1596"/>
    </location>
</feature>
<evidence type="ECO:0000313" key="13">
    <source>
        <dbReference type="EMBL" id="CAF0791860.1"/>
    </source>
</evidence>
<feature type="region of interest" description="Disordered" evidence="7">
    <location>
        <begin position="1625"/>
        <end position="1669"/>
    </location>
</feature>
<feature type="domain" description="TMEM131L fourth Ig-like" evidence="11">
    <location>
        <begin position="977"/>
        <end position="1030"/>
    </location>
</feature>
<feature type="domain" description="TMEM131L fourth Ig-like" evidence="11">
    <location>
        <begin position="1236"/>
        <end position="1289"/>
    </location>
</feature>
<evidence type="ECO:0000259" key="12">
    <source>
        <dbReference type="Pfam" id="PF24501"/>
    </source>
</evidence>
<dbReference type="InterPro" id="IPR055436">
    <property type="entry name" value="Ig_TMEM131L_4"/>
</dbReference>
<evidence type="ECO:0000259" key="9">
    <source>
        <dbReference type="Pfam" id="PF12371"/>
    </source>
</evidence>
<feature type="domain" description="TMEM131L fifth Ig-like" evidence="12">
    <location>
        <begin position="1084"/>
        <end position="1149"/>
    </location>
</feature>
<dbReference type="PANTHER" id="PTHR22050:SF0">
    <property type="entry name" value="TRANSMEMBRANE PROTEIN 131 HOMOLOG"/>
    <property type="match status" value="1"/>
</dbReference>
<dbReference type="InterPro" id="IPR056311">
    <property type="entry name" value="TMEM131_Ig_2"/>
</dbReference>
<comment type="subcellular location">
    <subcellularLocation>
        <location evidence="1">Membrane</location>
        <topology evidence="1">Single-pass type I membrane protein</topology>
    </subcellularLocation>
</comment>
<dbReference type="Pfam" id="PF24495">
    <property type="entry name" value="Ig_TMEM131_2"/>
    <property type="match status" value="1"/>
</dbReference>
<comment type="caution">
    <text evidence="13">The sequence shown here is derived from an EMBL/GenBank/DDBJ whole genome shotgun (WGS) entry which is preliminary data.</text>
</comment>
<dbReference type="InterPro" id="IPR055437">
    <property type="entry name" value="TMEM131L_Ig_5"/>
</dbReference>
<evidence type="ECO:0000256" key="2">
    <source>
        <dbReference type="ARBA" id="ARBA00006682"/>
    </source>
</evidence>
<dbReference type="Pfam" id="PF24501">
    <property type="entry name" value="Ig_TMEM131L_5"/>
    <property type="match status" value="2"/>
</dbReference>
<feature type="domain" description="TMEM131 second Ig-like" evidence="10">
    <location>
        <begin position="235"/>
        <end position="330"/>
    </location>
</feature>
<keyword evidence="5 8" id="KW-1133">Transmembrane helix</keyword>
<feature type="domain" description="Transmembrane protein 131-like N-terminal" evidence="9">
    <location>
        <begin position="135"/>
        <end position="217"/>
    </location>
</feature>
<evidence type="ECO:0000259" key="11">
    <source>
        <dbReference type="Pfam" id="PF24499"/>
    </source>
</evidence>
<feature type="compositionally biased region" description="Low complexity" evidence="7">
    <location>
        <begin position="1972"/>
        <end position="1991"/>
    </location>
</feature>
<dbReference type="InterPro" id="IPR022113">
    <property type="entry name" value="TMEM131L_N"/>
</dbReference>
<feature type="compositionally biased region" description="Acidic residues" evidence="7">
    <location>
        <begin position="1649"/>
        <end position="1664"/>
    </location>
</feature>
<feature type="compositionally biased region" description="Basic and acidic residues" evidence="7">
    <location>
        <begin position="2008"/>
        <end position="2020"/>
    </location>
</feature>
<comment type="similarity">
    <text evidence="2">Belongs to the TMEM131 family.</text>
</comment>
<feature type="region of interest" description="Disordered" evidence="7">
    <location>
        <begin position="1938"/>
        <end position="2020"/>
    </location>
</feature>
<proteinExistence type="inferred from homology"/>
<keyword evidence="3 8" id="KW-0812">Transmembrane</keyword>
<dbReference type="GO" id="GO:0016020">
    <property type="term" value="C:membrane"/>
    <property type="evidence" value="ECO:0007669"/>
    <property type="project" value="UniProtKB-SubCell"/>
</dbReference>
<dbReference type="Pfam" id="PF12371">
    <property type="entry name" value="TMEM131_like_N"/>
    <property type="match status" value="1"/>
</dbReference>
<evidence type="ECO:0000256" key="4">
    <source>
        <dbReference type="ARBA" id="ARBA00022729"/>
    </source>
</evidence>
<accession>A0A813S3X4</accession>
<keyword evidence="4" id="KW-0732">Signal</keyword>
<evidence type="ECO:0000259" key="10">
    <source>
        <dbReference type="Pfam" id="PF24495"/>
    </source>
</evidence>
<feature type="compositionally biased region" description="Low complexity" evidence="7">
    <location>
        <begin position="1546"/>
        <end position="1559"/>
    </location>
</feature>
<feature type="compositionally biased region" description="Basic and acidic residues" evidence="7">
    <location>
        <begin position="1477"/>
        <end position="1487"/>
    </location>
</feature>
<name>A0A813S3X4_9BILA</name>
<evidence type="ECO:0000313" key="14">
    <source>
        <dbReference type="Proteomes" id="UP000663845"/>
    </source>
</evidence>
<evidence type="ECO:0000256" key="3">
    <source>
        <dbReference type="ARBA" id="ARBA00022692"/>
    </source>
</evidence>
<sequence length="2020" mass="227468">MFSIMLRTNKQSTNNVLYFLHILFLLHIYTAFLTIVNSLNNNDNEAIIQLSVDTIHVVKPSDPRFSNIEENANDDDEKELLIALLTSFDDDYKNTKQNNLENSSETKINNEFSDSNNCTSSTAATIASSSSVSIRFIPPLLDFGEQSIAIPRMQTVLIINDDPEPLELQSLSGTTVQFYSSFFTQKTLSSNGGNTSINVYYLPRTLGLTKSIFTIKTNRGTLHYYVNGIGTISLFHLRPLIGATIPLNSTFEYIIHFYNPYNYSIDINEIYTSDENLIIELLSYKQQRNKIIKTFEHKDQWHLEPYQVKPIIKINYFAYKLERLHGFYCIKTNSNDTIIVPVEINVANHLSLYSNVDLLEFTPDNLIRSTARPVTIPVYVINNGREPVTIIDVRVTTANINYVTIHHEKVQVPSSINQLTKIAELTIHPHLIPNDIKRVRGSVQVYTLSTTASSSSSDSEQPILQIPFRATILHGSLDYDTGASYFYIPATSTDSVSGKLEEHRLLKLINRFNTSIVLFNVTTDKSNILAQYIDIKLLAPYVYMKPGQTKFPISANILKRTASSVLFNNIEASLTLHTNLSFFHLPVYLYNGLLSLNPVVDGTNGGIRRNDSNLLEYFIASIPVNASRTVKFTLTNINPIDINIEKISLTLPKTTIQLVQMQFINGSESNAVYKRIYHNSDIVELVIPVRHQAVFSLTISGASDPSLYNEVITFKTRYETINMNVKYRIISGSIDLENKLPLHIDVFPNRLGTIDITLHNRFDEPTDITRMEFPTYGNCFSFIWNTTGPNKLIINADSTHQIGKLTFDMVSLCNSIQIPSESTCYCGLNNHPEFKQRWEQHVSALNTYELDDILVTKFRNLWKEWTSLVRKQRIQTNIWLVTDQADVSWPVTIGFVWPSVLEFMTSTVSRTPIIIDYHLTLLNTTKAHNIVITNPSSTILQYSVELVSHYENRKAKKKGSLVKNYQAFDISTTFKRVELLNDIYKFTLQPNEQITFTASYRPKLSTKHEIYFVVRNNLTIIESILLRGEGGSGSLTVGNRKAGSSDIPLVLEMNEKQYKLCSSYHSTDNSGGNPILLKIVTLRNTGNIRAIIHDLSFGNSKCNGQGFSVDTCSEIEIEPNERYDLHIRFQPDYTLAEIAETLTLNTNIGIMTFPIIVRIPQRVLATCYQTIPRPVWEIRMYWLCVVFAVILFIFVIVILQYSVELVSHYENRKAKKKGSLVKNYQAFDISTTFKRMELLNDIYKFTLQPNEQITFTASYRPKLSTKHEIYFVVRNNLTIIESILLRGEGGSGSLTVGNRKAGSSDIPLVLEMNEKQYKLCSSYHSTDNSGGNPILLKIVTLRNTGNIRAIIHDLSFGNSKCNGQGFSVDTCSEIEIEPNERYDLHIRFQPDYTLAEIAETLTLNTNIGIMTFPIIVRIPQRVLATCYQTIPRPVWEIRMYWLCVVFAVILFIFVIVPTPSPPPPQTTIPKSSSTRSELSEQRQHQQELSRSSDSINDQQWHKVSSNRSLRKGTTGTTTGRRETADEFQPIHKTNKIASNNAENPMVSSISSSRTHTSVSNQMTQTRRRRGRRPTRPLSPTHAPNLTKGTSLQSNNSLRVNNRELAFRQLTEQLWAAGLPSATTACSMSVRSRCSSAPPSERGGRRGGYDDEEENIDWDEPDKPDDDFGRYASQTEQCMEESNGINEWTHQPPSSTTTTATTTTINEIPALMSIPAAPVLLTNIPPKIIIPASIVKEEIEPLPFPQHGPGPIQRPNKLICAPTQQTLPSFSTNSLQSPETPDVLDQINRFLNTQNSTSETTPTTVSTPSIVHNSSIPVNDLTTSNSPWTTFSPSEWPSKYETSWSLTNIQSPTVSSTTTQVQNPFAFMSTMNGQPRPATRVDPTIWSSVLGTETPRMLSASARTLRASAWNDAFSSTVPSIVEPPKPVNNTWSAFWPVSDPSSAGGASSNGPETETNNQLWSLGGLPNETVISSTTPTQQPSSTMWWSGSSSDENNNRSQTNQLNDDTTNNRDKSRWDFAR</sequence>
<feature type="domain" description="TMEM131L fifth Ig-like" evidence="12">
    <location>
        <begin position="1343"/>
        <end position="1408"/>
    </location>
</feature>
<evidence type="ECO:0008006" key="15">
    <source>
        <dbReference type="Google" id="ProtNLM"/>
    </source>
</evidence>
<feature type="transmembrane region" description="Helical" evidence="8">
    <location>
        <begin position="1439"/>
        <end position="1456"/>
    </location>
</feature>
<dbReference type="PANTHER" id="PTHR22050">
    <property type="entry name" value="RW1 PROTEIN HOMOLOG"/>
    <property type="match status" value="1"/>
</dbReference>
<gene>
    <name evidence="13" type="ORF">JYZ213_LOCUS4774</name>
</gene>